<dbReference type="PANTHER" id="PTHR24113">
    <property type="entry name" value="RAN GTPASE-ACTIVATING PROTEIN 1"/>
    <property type="match status" value="1"/>
</dbReference>
<evidence type="ECO:0000256" key="1">
    <source>
        <dbReference type="ARBA" id="ARBA00022468"/>
    </source>
</evidence>
<dbReference type="GO" id="GO:0031267">
    <property type="term" value="F:small GTPase binding"/>
    <property type="evidence" value="ECO:0007669"/>
    <property type="project" value="TreeGrafter"/>
</dbReference>
<keyword evidence="1" id="KW-0343">GTPase activation</keyword>
<evidence type="ECO:0000256" key="4">
    <source>
        <dbReference type="SAM" id="MobiDB-lite"/>
    </source>
</evidence>
<evidence type="ECO:0000256" key="2">
    <source>
        <dbReference type="ARBA" id="ARBA00022614"/>
    </source>
</evidence>
<dbReference type="InterPro" id="IPR001611">
    <property type="entry name" value="Leu-rich_rpt"/>
</dbReference>
<dbReference type="CDD" id="cd00116">
    <property type="entry name" value="LRR_RI"/>
    <property type="match status" value="1"/>
</dbReference>
<reference evidence="5" key="1">
    <citation type="submission" date="2014-08" db="EMBL/GenBank/DDBJ databases">
        <authorList>
            <person name="Sharma Rahul"/>
            <person name="Thines Marco"/>
        </authorList>
    </citation>
    <scope>NUCLEOTIDE SEQUENCE</scope>
</reference>
<proteinExistence type="predicted"/>
<dbReference type="GO" id="GO:0005634">
    <property type="term" value="C:nucleus"/>
    <property type="evidence" value="ECO:0007669"/>
    <property type="project" value="TreeGrafter"/>
</dbReference>
<evidence type="ECO:0000256" key="3">
    <source>
        <dbReference type="ARBA" id="ARBA00022737"/>
    </source>
</evidence>
<dbReference type="InterPro" id="IPR027038">
    <property type="entry name" value="RanGap"/>
</dbReference>
<dbReference type="GO" id="GO:0005829">
    <property type="term" value="C:cytosol"/>
    <property type="evidence" value="ECO:0007669"/>
    <property type="project" value="TreeGrafter"/>
</dbReference>
<dbReference type="GO" id="GO:0006913">
    <property type="term" value="P:nucleocytoplasmic transport"/>
    <property type="evidence" value="ECO:0007669"/>
    <property type="project" value="TreeGrafter"/>
</dbReference>
<dbReference type="Pfam" id="PF13516">
    <property type="entry name" value="LRR_6"/>
    <property type="match status" value="1"/>
</dbReference>
<dbReference type="SMART" id="SM00368">
    <property type="entry name" value="LRR_RI"/>
    <property type="match status" value="7"/>
</dbReference>
<dbReference type="Gene3D" id="3.80.10.10">
    <property type="entry name" value="Ribonuclease Inhibitor"/>
    <property type="match status" value="1"/>
</dbReference>
<feature type="region of interest" description="Disordered" evidence="4">
    <location>
        <begin position="331"/>
        <end position="403"/>
    </location>
</feature>
<organism evidence="5">
    <name type="scientific">Phaffia rhodozyma</name>
    <name type="common">Yeast</name>
    <name type="synonym">Xanthophyllomyces dendrorhous</name>
    <dbReference type="NCBI Taxonomy" id="264483"/>
    <lineage>
        <taxon>Eukaryota</taxon>
        <taxon>Fungi</taxon>
        <taxon>Dikarya</taxon>
        <taxon>Basidiomycota</taxon>
        <taxon>Agaricomycotina</taxon>
        <taxon>Tremellomycetes</taxon>
        <taxon>Cystofilobasidiales</taxon>
        <taxon>Mrakiaceae</taxon>
        <taxon>Phaffia</taxon>
    </lineage>
</organism>
<dbReference type="SUPFAM" id="SSF52047">
    <property type="entry name" value="RNI-like"/>
    <property type="match status" value="1"/>
</dbReference>
<accession>A0A0F7SKB3</accession>
<sequence>MSISFSLKGQGLKLTSAQDAQPHIDALVALGPDVQEIHLGGNTLGIEASKAFAEVFKGLHKLKVADFADIFTGRLISEIPEALSALCDSLAHTTSLETLDLSDNAFGGRCAEPIVPFLKTNLNVSHFILNNNGLGPTGGNIIAQALLDSANASEAKGQRSALRTFVCGRNRLENGTADLLAKAFAAHGLLQVVRLPQNGIRMEGIQAISKGLAQNPELAKLDLQDNTMTLKGSRAVAQALPSWPKLKELNLSDCLLGRRGGLILTTALANGSNKELESVKIQYGEMDSRSFVQLATAIKLHLSSLTQLELNGNIVDPEDESVEKIKDALDSHGHQDALDELDDMEEDEGEDEEEDEEEEEEEDEEEEEKEDEEKDADKGTKQQEEKDTEVPSQPSILDMSVDAMADALSKMSVIPPTSASNSVDPKSSSS</sequence>
<feature type="compositionally biased region" description="Basic and acidic residues" evidence="4">
    <location>
        <begin position="375"/>
        <end position="389"/>
    </location>
</feature>
<name>A0A0F7SKB3_PHARH</name>
<protein>
    <submittedName>
        <fullName evidence="5">Ran GTPase-activating protein</fullName>
    </submittedName>
</protein>
<dbReference type="GO" id="GO:0048471">
    <property type="term" value="C:perinuclear region of cytoplasm"/>
    <property type="evidence" value="ECO:0007669"/>
    <property type="project" value="TreeGrafter"/>
</dbReference>
<dbReference type="PANTHER" id="PTHR24113:SF12">
    <property type="entry name" value="RAN GTPASE-ACTIVATING PROTEIN 1"/>
    <property type="match status" value="1"/>
</dbReference>
<keyword evidence="3" id="KW-0677">Repeat</keyword>
<dbReference type="EMBL" id="LN483167">
    <property type="protein sequence ID" value="CDZ97357.1"/>
    <property type="molecule type" value="Genomic_DNA"/>
</dbReference>
<dbReference type="GO" id="GO:0005096">
    <property type="term" value="F:GTPase activator activity"/>
    <property type="evidence" value="ECO:0007669"/>
    <property type="project" value="UniProtKB-KW"/>
</dbReference>
<feature type="compositionally biased region" description="Acidic residues" evidence="4">
    <location>
        <begin position="338"/>
        <end position="374"/>
    </location>
</feature>
<evidence type="ECO:0000313" key="5">
    <source>
        <dbReference type="EMBL" id="CDZ97357.1"/>
    </source>
</evidence>
<dbReference type="AlphaFoldDB" id="A0A0F7SKB3"/>
<keyword evidence="2" id="KW-0433">Leucine-rich repeat</keyword>
<dbReference type="InterPro" id="IPR032675">
    <property type="entry name" value="LRR_dom_sf"/>
</dbReference>